<dbReference type="UniPathway" id="UPA00251">
    <property type="reaction ID" value="UER00318"/>
</dbReference>
<keyword evidence="7 12" id="KW-0627">Porphyrin biosynthesis</keyword>
<comment type="pathway">
    <text evidence="1">Porphyrin-containing compound metabolism; protoporphyrin-IX biosynthesis; coproporphyrinogen-III from 5-aminolevulinate: step 1/4.</text>
</comment>
<dbReference type="PANTHER" id="PTHR11458">
    <property type="entry name" value="DELTA-AMINOLEVULINIC ACID DEHYDRATASE"/>
    <property type="match status" value="1"/>
</dbReference>
<sequence length="326" mass="36152">MGFPTHRPRRLRASEALRRMVRETELSAGHLIYPLFVTQEKKGKSEITSMPGQYRLSIPELLKETTEAARLGIPAVILFGIPKTKDDYGSAACDPRGVVPQAIRAIKEKTPDLLVITDVCIDEYTSHGHCGVVKEGKILNDETLEILSKMALAHAEAGADMIAPSDMMDGRVRTLRKTLDENGQTEIPILSYAAKYASCFYAPFRDAAQSAPQFGDRKSYQMDAANRREAIREVALDIEEGADIVMVKPALPYLDIIREVKDTFNVPVAAYQVSGEFSMIKAAAQKGWIDETRAMIESLLSIRRAGADMILTYFAKEMAHISGEKR</sequence>
<evidence type="ECO:0000256" key="10">
    <source>
        <dbReference type="PIRSR" id="PIRSR001415-2"/>
    </source>
</evidence>
<feature type="active site" description="Schiff-base intermediate with substrate" evidence="9">
    <location>
        <position position="195"/>
    </location>
</feature>
<dbReference type="EC" id="4.2.1.24" evidence="3 12"/>
<feature type="binding site" evidence="10">
    <location>
        <position position="217"/>
    </location>
    <ligand>
        <name>5-aminolevulinate</name>
        <dbReference type="ChEBI" id="CHEBI:356416"/>
        <label>1</label>
    </ligand>
</feature>
<dbReference type="PANTHER" id="PTHR11458:SF0">
    <property type="entry name" value="DELTA-AMINOLEVULINIC ACID DEHYDRATASE"/>
    <property type="match status" value="1"/>
</dbReference>
<reference evidence="14 15" key="1">
    <citation type="journal article" date="2020" name="Nature">
        <title>Bacterial chemolithoautotrophy via manganese oxidation.</title>
        <authorList>
            <person name="Yu H."/>
            <person name="Leadbetter J.R."/>
        </authorList>
    </citation>
    <scope>NUCLEOTIDE SEQUENCE [LARGE SCALE GENOMIC DNA]</scope>
    <source>
        <strain evidence="14 15">Mn-1</strain>
    </source>
</reference>
<dbReference type="InterPro" id="IPR030656">
    <property type="entry name" value="ALAD_AS"/>
</dbReference>
<dbReference type="GO" id="GO:0005829">
    <property type="term" value="C:cytosol"/>
    <property type="evidence" value="ECO:0007669"/>
    <property type="project" value="TreeGrafter"/>
</dbReference>
<protein>
    <recommendedName>
        <fullName evidence="4 12">Delta-aminolevulinic acid dehydratase</fullName>
        <ecNumber evidence="3 12">4.2.1.24</ecNumber>
    </recommendedName>
</protein>
<comment type="similarity">
    <text evidence="2 13">Belongs to the ALAD family.</text>
</comment>
<dbReference type="SUPFAM" id="SSF51569">
    <property type="entry name" value="Aldolase"/>
    <property type="match status" value="1"/>
</dbReference>
<dbReference type="GO" id="GO:0006782">
    <property type="term" value="P:protoporphyrinogen IX biosynthetic process"/>
    <property type="evidence" value="ECO:0007669"/>
    <property type="project" value="UniProtKB-UniPathway"/>
</dbReference>
<dbReference type="GO" id="GO:0008270">
    <property type="term" value="F:zinc ion binding"/>
    <property type="evidence" value="ECO:0007669"/>
    <property type="project" value="TreeGrafter"/>
</dbReference>
<evidence type="ECO:0000256" key="7">
    <source>
        <dbReference type="ARBA" id="ARBA00023244"/>
    </source>
</evidence>
<keyword evidence="6 12" id="KW-0456">Lyase</keyword>
<gene>
    <name evidence="14" type="primary">hemB</name>
    <name evidence="14" type="ORF">MNODULE_08050</name>
</gene>
<keyword evidence="11" id="KW-0460">Magnesium</keyword>
<evidence type="ECO:0000256" key="12">
    <source>
        <dbReference type="RuleBase" id="RU000515"/>
    </source>
</evidence>
<dbReference type="Pfam" id="PF00490">
    <property type="entry name" value="ALAD"/>
    <property type="match status" value="1"/>
</dbReference>
<comment type="subunit">
    <text evidence="12">Homooctamer.</text>
</comment>
<evidence type="ECO:0000313" key="14">
    <source>
        <dbReference type="EMBL" id="NKE70687.1"/>
    </source>
</evidence>
<evidence type="ECO:0000256" key="11">
    <source>
        <dbReference type="PIRSR" id="PIRSR001415-5"/>
    </source>
</evidence>
<evidence type="ECO:0000256" key="1">
    <source>
        <dbReference type="ARBA" id="ARBA00004694"/>
    </source>
</evidence>
<organism evidence="14 15">
    <name type="scientific">Candidatus Manganitrophus noduliformans</name>
    <dbReference type="NCBI Taxonomy" id="2606439"/>
    <lineage>
        <taxon>Bacteria</taxon>
        <taxon>Pseudomonadati</taxon>
        <taxon>Nitrospirota</taxon>
        <taxon>Nitrospiria</taxon>
        <taxon>Candidatus Troglogloeales</taxon>
        <taxon>Candidatus Manganitrophaceae</taxon>
        <taxon>Candidatus Manganitrophus</taxon>
    </lineage>
</organism>
<keyword evidence="5" id="KW-0350">Heme biosynthesis</keyword>
<accession>A0A7X6DP27</accession>
<evidence type="ECO:0000256" key="13">
    <source>
        <dbReference type="RuleBase" id="RU004161"/>
    </source>
</evidence>
<evidence type="ECO:0000256" key="4">
    <source>
        <dbReference type="ARBA" id="ARBA00020771"/>
    </source>
</evidence>
<feature type="active site" description="Schiff-base intermediate with substrate" evidence="9">
    <location>
        <position position="248"/>
    </location>
</feature>
<proteinExistence type="inferred from homology"/>
<dbReference type="AlphaFoldDB" id="A0A7X6DP27"/>
<feature type="binding site" evidence="11">
    <location>
        <position position="233"/>
    </location>
    <ligand>
        <name>Mg(2+)</name>
        <dbReference type="ChEBI" id="CHEBI:18420"/>
    </ligand>
</feature>
<comment type="caution">
    <text evidence="14">The sequence shown here is derived from an EMBL/GenBank/DDBJ whole genome shotgun (WGS) entry which is preliminary data.</text>
</comment>
<dbReference type="Gene3D" id="3.20.20.70">
    <property type="entry name" value="Aldolase class I"/>
    <property type="match status" value="1"/>
</dbReference>
<name>A0A7X6DP27_9BACT</name>
<dbReference type="FunFam" id="3.20.20.70:FF:000019">
    <property type="entry name" value="Delta-aminolevulinic acid dehydratase"/>
    <property type="match status" value="1"/>
</dbReference>
<keyword evidence="11" id="KW-0479">Metal-binding</keyword>
<evidence type="ECO:0000256" key="3">
    <source>
        <dbReference type="ARBA" id="ARBA00012053"/>
    </source>
</evidence>
<evidence type="ECO:0000256" key="6">
    <source>
        <dbReference type="ARBA" id="ARBA00023239"/>
    </source>
</evidence>
<feature type="binding site" evidence="10">
    <location>
        <position position="205"/>
    </location>
    <ligand>
        <name>5-aminolevulinate</name>
        <dbReference type="ChEBI" id="CHEBI:356416"/>
        <label>1</label>
    </ligand>
</feature>
<dbReference type="SMART" id="SM01004">
    <property type="entry name" value="ALAD"/>
    <property type="match status" value="1"/>
</dbReference>
<dbReference type="PROSITE" id="PS00169">
    <property type="entry name" value="D_ALA_DEHYDRATASE"/>
    <property type="match status" value="1"/>
</dbReference>
<evidence type="ECO:0000313" key="15">
    <source>
        <dbReference type="Proteomes" id="UP000534783"/>
    </source>
</evidence>
<dbReference type="InterPro" id="IPR013785">
    <property type="entry name" value="Aldolase_TIM"/>
</dbReference>
<dbReference type="EMBL" id="VTOW01000001">
    <property type="protein sequence ID" value="NKE70687.1"/>
    <property type="molecule type" value="Genomic_DNA"/>
</dbReference>
<dbReference type="GO" id="GO:0004655">
    <property type="term" value="F:porphobilinogen synthase activity"/>
    <property type="evidence" value="ECO:0007669"/>
    <property type="project" value="UniProtKB-EC"/>
</dbReference>
<dbReference type="RefSeq" id="WP_168058925.1">
    <property type="nucleotide sequence ID" value="NZ_VTOW01000001.1"/>
</dbReference>
<evidence type="ECO:0000256" key="2">
    <source>
        <dbReference type="ARBA" id="ARBA00008055"/>
    </source>
</evidence>
<evidence type="ECO:0000256" key="5">
    <source>
        <dbReference type="ARBA" id="ARBA00023133"/>
    </source>
</evidence>
<dbReference type="PIRSF" id="PIRSF001415">
    <property type="entry name" value="Porphbilin_synth"/>
    <property type="match status" value="1"/>
</dbReference>
<evidence type="ECO:0000256" key="9">
    <source>
        <dbReference type="PIRSR" id="PIRSR001415-1"/>
    </source>
</evidence>
<keyword evidence="15" id="KW-1185">Reference proteome</keyword>
<dbReference type="PRINTS" id="PR00144">
    <property type="entry name" value="DALDHYDRTASE"/>
</dbReference>
<dbReference type="NCBIfam" id="NF006762">
    <property type="entry name" value="PRK09283.1"/>
    <property type="match status" value="1"/>
</dbReference>
<dbReference type="CDD" id="cd00384">
    <property type="entry name" value="ALAD_PBGS"/>
    <property type="match status" value="1"/>
</dbReference>
<feature type="binding site" evidence="10">
    <location>
        <position position="274"/>
    </location>
    <ligand>
        <name>5-aminolevulinate</name>
        <dbReference type="ChEBI" id="CHEBI:356416"/>
        <label>2</label>
    </ligand>
</feature>
<comment type="catalytic activity">
    <reaction evidence="8 12">
        <text>2 5-aminolevulinate = porphobilinogen + 2 H2O + H(+)</text>
        <dbReference type="Rhea" id="RHEA:24064"/>
        <dbReference type="ChEBI" id="CHEBI:15377"/>
        <dbReference type="ChEBI" id="CHEBI:15378"/>
        <dbReference type="ChEBI" id="CHEBI:58126"/>
        <dbReference type="ChEBI" id="CHEBI:356416"/>
        <dbReference type="EC" id="4.2.1.24"/>
    </reaction>
</comment>
<feature type="binding site" evidence="10">
    <location>
        <position position="313"/>
    </location>
    <ligand>
        <name>5-aminolevulinate</name>
        <dbReference type="ChEBI" id="CHEBI:356416"/>
        <label>2</label>
    </ligand>
</feature>
<evidence type="ECO:0000256" key="8">
    <source>
        <dbReference type="ARBA" id="ARBA00047651"/>
    </source>
</evidence>
<dbReference type="InterPro" id="IPR001731">
    <property type="entry name" value="ALAD"/>
</dbReference>
<dbReference type="Proteomes" id="UP000534783">
    <property type="component" value="Unassembled WGS sequence"/>
</dbReference>